<proteinExistence type="predicted"/>
<reference evidence="2" key="1">
    <citation type="submission" date="2012-04" db="EMBL/GenBank/DDBJ databases">
        <title>The Genome Sequence of Loa loa.</title>
        <authorList>
            <consortium name="The Broad Institute Genome Sequencing Platform"/>
            <consortium name="Broad Institute Genome Sequencing Center for Infectious Disease"/>
            <person name="Nutman T.B."/>
            <person name="Fink D.L."/>
            <person name="Russ C."/>
            <person name="Young S."/>
            <person name="Zeng Q."/>
            <person name="Gargeya S."/>
            <person name="Alvarado L."/>
            <person name="Berlin A."/>
            <person name="Chapman S.B."/>
            <person name="Chen Z."/>
            <person name="Freedman E."/>
            <person name="Gellesch M."/>
            <person name="Goldberg J."/>
            <person name="Griggs A."/>
            <person name="Gujja S."/>
            <person name="Heilman E.R."/>
            <person name="Heiman D."/>
            <person name="Howarth C."/>
            <person name="Mehta T."/>
            <person name="Neiman D."/>
            <person name="Pearson M."/>
            <person name="Roberts A."/>
            <person name="Saif S."/>
            <person name="Shea T."/>
            <person name="Shenoy N."/>
            <person name="Sisk P."/>
            <person name="Stolte C."/>
            <person name="Sykes S."/>
            <person name="White J."/>
            <person name="Yandava C."/>
            <person name="Haas B."/>
            <person name="Henn M.R."/>
            <person name="Nusbaum C."/>
            <person name="Birren B."/>
        </authorList>
    </citation>
    <scope>NUCLEOTIDE SEQUENCE [LARGE SCALE GENOMIC DNA]</scope>
</reference>
<keyword evidence="2" id="KW-1185">Reference proteome</keyword>
<protein>
    <submittedName>
        <fullName evidence="3">Uncharacterized protein</fullName>
    </submittedName>
</protein>
<feature type="region of interest" description="Disordered" evidence="1">
    <location>
        <begin position="1"/>
        <end position="25"/>
    </location>
</feature>
<evidence type="ECO:0000313" key="2">
    <source>
        <dbReference type="Proteomes" id="UP000095285"/>
    </source>
</evidence>
<dbReference type="WBParaSite" id="EN70_9094">
    <property type="protein sequence ID" value="EN70_9094"/>
    <property type="gene ID" value="EN70_9094"/>
</dbReference>
<organism evidence="2 3">
    <name type="scientific">Loa loa</name>
    <name type="common">Eye worm</name>
    <name type="synonym">Filaria loa</name>
    <dbReference type="NCBI Taxonomy" id="7209"/>
    <lineage>
        <taxon>Eukaryota</taxon>
        <taxon>Metazoa</taxon>
        <taxon>Ecdysozoa</taxon>
        <taxon>Nematoda</taxon>
        <taxon>Chromadorea</taxon>
        <taxon>Rhabditida</taxon>
        <taxon>Spirurina</taxon>
        <taxon>Spiruromorpha</taxon>
        <taxon>Filarioidea</taxon>
        <taxon>Onchocercidae</taxon>
        <taxon>Loa</taxon>
    </lineage>
</organism>
<evidence type="ECO:0000256" key="1">
    <source>
        <dbReference type="SAM" id="MobiDB-lite"/>
    </source>
</evidence>
<sequence>MTISIRTKRGNHRPNEAQYRRTNRPVEKHLSKMIWRSGRSSSWSRGKALGSDL</sequence>
<dbReference type="Proteomes" id="UP000095285">
    <property type="component" value="Unassembled WGS sequence"/>
</dbReference>
<reference evidence="3" key="2">
    <citation type="submission" date="2016-11" db="UniProtKB">
        <authorList>
            <consortium name="WormBaseParasite"/>
        </authorList>
    </citation>
    <scope>IDENTIFICATION</scope>
</reference>
<name>A0A1I7W302_LOALO</name>
<dbReference type="AlphaFoldDB" id="A0A1I7W302"/>
<feature type="compositionally biased region" description="Basic and acidic residues" evidence="1">
    <location>
        <begin position="13"/>
        <end position="25"/>
    </location>
</feature>
<evidence type="ECO:0000313" key="3">
    <source>
        <dbReference type="WBParaSite" id="EN70_9094"/>
    </source>
</evidence>
<feature type="compositionally biased region" description="Basic residues" evidence="1">
    <location>
        <begin position="1"/>
        <end position="12"/>
    </location>
</feature>
<accession>A0A1I7W302</accession>